<dbReference type="PROSITE" id="PS00018">
    <property type="entry name" value="EF_HAND_1"/>
    <property type="match status" value="31"/>
</dbReference>
<name>A0A1I3JY86_9PLAN</name>
<evidence type="ECO:0000313" key="5">
    <source>
        <dbReference type="Proteomes" id="UP000199518"/>
    </source>
</evidence>
<evidence type="ECO:0000256" key="1">
    <source>
        <dbReference type="SAM" id="Phobius"/>
    </source>
</evidence>
<organism evidence="4 5">
    <name type="scientific">Planctomicrobium piriforme</name>
    <dbReference type="NCBI Taxonomy" id="1576369"/>
    <lineage>
        <taxon>Bacteria</taxon>
        <taxon>Pseudomonadati</taxon>
        <taxon>Planctomycetota</taxon>
        <taxon>Planctomycetia</taxon>
        <taxon>Planctomycetales</taxon>
        <taxon>Planctomycetaceae</taxon>
        <taxon>Planctomicrobium</taxon>
    </lineage>
</organism>
<accession>A0A1I3JY86</accession>
<dbReference type="RefSeq" id="WP_092051490.1">
    <property type="nucleotide sequence ID" value="NZ_FOQD01000011.1"/>
</dbReference>
<dbReference type="SUPFAM" id="SSF47473">
    <property type="entry name" value="EF-hand"/>
    <property type="match status" value="14"/>
</dbReference>
<dbReference type="STRING" id="1576369.SAMN05421753_11155"/>
<feature type="signal peptide" evidence="2">
    <location>
        <begin position="1"/>
        <end position="22"/>
    </location>
</feature>
<gene>
    <name evidence="4" type="ORF">SAMN05421753_11155</name>
</gene>
<proteinExistence type="predicted"/>
<dbReference type="Pfam" id="PF13833">
    <property type="entry name" value="EF-hand_8"/>
    <property type="match status" value="1"/>
</dbReference>
<keyword evidence="2" id="KW-0732">Signal</keyword>
<dbReference type="Proteomes" id="UP000199518">
    <property type="component" value="Unassembled WGS sequence"/>
</dbReference>
<dbReference type="PROSITE" id="PS50222">
    <property type="entry name" value="EF_HAND_2"/>
    <property type="match status" value="4"/>
</dbReference>
<dbReference type="PANTHER" id="PTHR10827">
    <property type="entry name" value="RETICULOCALBIN"/>
    <property type="match status" value="1"/>
</dbReference>
<dbReference type="InterPro" id="IPR011992">
    <property type="entry name" value="EF-hand-dom_pair"/>
</dbReference>
<feature type="domain" description="EF-hand" evidence="3">
    <location>
        <begin position="740"/>
        <end position="766"/>
    </location>
</feature>
<feature type="domain" description="EF-hand" evidence="3">
    <location>
        <begin position="933"/>
        <end position="968"/>
    </location>
</feature>
<dbReference type="InterPro" id="IPR002048">
    <property type="entry name" value="EF_hand_dom"/>
</dbReference>
<protein>
    <submittedName>
        <fullName evidence="4">EF hand</fullName>
    </submittedName>
</protein>
<dbReference type="EMBL" id="FOQD01000011">
    <property type="protein sequence ID" value="SFI65191.1"/>
    <property type="molecule type" value="Genomic_DNA"/>
</dbReference>
<dbReference type="PANTHER" id="PTHR10827:SF85">
    <property type="entry name" value="CALCIUM-BINDING PROTEIN"/>
    <property type="match status" value="1"/>
</dbReference>
<dbReference type="SMART" id="SM00054">
    <property type="entry name" value="EFh"/>
    <property type="match status" value="21"/>
</dbReference>
<feature type="chain" id="PRO_5011481581" evidence="2">
    <location>
        <begin position="23"/>
        <end position="1828"/>
    </location>
</feature>
<sequence>MRHLMICLVMSVAFGVSYASQAWSQTPPPNATVLQEQFQLWDTDHNDKLSVEEFIKANTDSGSRQTFFRMDANADATLSQDEWLRQGKGISVPALSLFRGLDANADAALSLEEWISDSPATEQPQHSQTFLVFDLDQDHRLTLQEFLTIPGLVPQSQRGEFVDPIVLLANQEIARWKGAFHQSFAAANVQSQFQPVVSNAPDDRLLANWIRSPQPFQSQHWDLNSDQLIDPAELQTGLESAWGLLRFDGKTSRRPTGFVFNANYFASLDRNSDLQITLEEFLASHSPDPVKSTAVFQQLDADRDGKLTLAEVDLANFGWLDISNEFLRWDSDRNGAISADEFKANARAWEKNLAAYTIPAFDDNKDGVISLAEYRSTPFANPLFDWNGLKSDSDGDGFLAFSEFYPPGRLHLSLLARFFFDRMDANQDRLLGLDEYEFSVDLKRVPAAVVFQSLDRNDDDSLTLVEVFGESGHSTAPFFPRHAQLFKDLDADQSGAINLGEFSADSRCLIEAAKTEKWLQTSARPAFQFKDADHDGNLTQAEWLAGTTADKASQFSGEFVMCDDDRNGRLSFDEYLRLPSVATADRRSPVPDPVLEERIRVFALIAQGEADQPVAVVGTSLTQAQVGLTAQDAQEWDLDRNGKLSKIELNQGLDNAYGIRHAKGVRLRREQGQVFNLALFGFRDQDRDGALSLKEFLVEQGSPELATKSFQQLNQDQDGKLSLSELSRGDEMWIDVPSHFQRWDKDRNGLISPAEFSAQAREWEKPVVPMLFPGFDLDHDGSLSFSEYRSTLLANPLLDLLGPRTDRDHDGHLSLEEYRLDSTGFGKALSALFFNRLDLNRDHKLSLNEIQFKFDSSKVPVEILFQNLDANHDGRLAIEEALGPLMRESDTARFLLQVRELWRRSDSDEDGTLNTTELNASSDFRSAISLIGRLRGPLYESFQQKDRDKNGRLDLKELQEGVTPERKPALQREFKVLDFDSSQSLDLIEFSSLSSVSPRGQRIDVPDPILQACEQEVTAATARFQAADLDDDHLLNAEEWKAMSGGRWFTGYFAEIDLNKDKSIGPAELQRGLEGAYGMWAADGTLLRRPSGQILNWRTYFGDIDQNRDQFLTRAEVFPKFSKSAEENEALFRQVDVNSDDRLSVGEMSVHDQFLIDTLDKFFSFDPDLDGELSPSELAGKLAYWEQGYLSSLFPAYDVDQSGKLSFIEFRATPLGNQVLRWMEARDQDGDGRLSLSEFHPRSGLAFLGQSKLYFDRLDADKDGYLGLDEYEFPVDLQRVPSEIVFRSLDRNRDLKLSQEETFADSGQNQVSIFYPRHQRVFEELDRDHDGAVSLEEFSTKEGRLADAAATEKWLRASARPAFQAKDADHNEKLTQTEWLAGVAAERMPQLSGEFLMCDYDRDGQLSLMEYITLPSIATSTRRGPVPDPVVDERNRVLGVIAQAGTDQTVAAVREICSKEQTGLSAKETQGWDANRDGKLSDGELHRGLDVAYGLCTSNGVPLRRENGQVFNWALFGYRDLDKSGTLTLKEFLIEQSNSEQATLSFQQIDQDRDGQLTPAEMNPGDVYWIDVLSHFQRWDADHNGQLSPAELTSQARRWEQSTVATLFPAFDVDGDGSLSLMEYRGTLLANPLLDLISPRTDRSHDGRLSLDEYHPDATGFGKALSGLLFQRLDRNSDHRLTLDEVQFKFDPNQVPAEIAFLAFDSNRDGAVTLAELTSREKPGGSDAAAKRRHEEKLMQIEEAFHVADGDRSGSVSMVEYAKPGSPLAAAVAGKKPGVSKASSNTAASRYTRTSVGQSNAWNFRMIGLVFFNVLLLTGIGWFVWRST</sequence>
<dbReference type="InterPro" id="IPR018247">
    <property type="entry name" value="EF_Hand_1_Ca_BS"/>
</dbReference>
<feature type="domain" description="EF-hand" evidence="3">
    <location>
        <begin position="29"/>
        <end position="64"/>
    </location>
</feature>
<dbReference type="GO" id="GO:0005509">
    <property type="term" value="F:calcium ion binding"/>
    <property type="evidence" value="ECO:0007669"/>
    <property type="project" value="InterPro"/>
</dbReference>
<keyword evidence="1" id="KW-0472">Membrane</keyword>
<evidence type="ECO:0000256" key="2">
    <source>
        <dbReference type="SAM" id="SignalP"/>
    </source>
</evidence>
<dbReference type="Gene3D" id="1.10.238.10">
    <property type="entry name" value="EF-hand"/>
    <property type="match status" value="14"/>
</dbReference>
<keyword evidence="1" id="KW-0812">Transmembrane</keyword>
<keyword evidence="5" id="KW-1185">Reference proteome</keyword>
<evidence type="ECO:0000259" key="3">
    <source>
        <dbReference type="PROSITE" id="PS50222"/>
    </source>
</evidence>
<evidence type="ECO:0000313" key="4">
    <source>
        <dbReference type="EMBL" id="SFI65191.1"/>
    </source>
</evidence>
<reference evidence="5" key="1">
    <citation type="submission" date="2016-10" db="EMBL/GenBank/DDBJ databases">
        <authorList>
            <person name="Varghese N."/>
            <person name="Submissions S."/>
        </authorList>
    </citation>
    <scope>NUCLEOTIDE SEQUENCE [LARGE SCALE GENOMIC DNA]</scope>
    <source>
        <strain evidence="5">DSM 26348</strain>
    </source>
</reference>
<dbReference type="Pfam" id="PF13202">
    <property type="entry name" value="EF-hand_5"/>
    <property type="match status" value="7"/>
</dbReference>
<keyword evidence="1" id="KW-1133">Transmembrane helix</keyword>
<feature type="domain" description="EF-hand" evidence="3">
    <location>
        <begin position="1599"/>
        <end position="1634"/>
    </location>
</feature>
<dbReference type="OrthoDB" id="257411at2"/>
<feature type="transmembrane region" description="Helical" evidence="1">
    <location>
        <begin position="1802"/>
        <end position="1825"/>
    </location>
</feature>